<protein>
    <submittedName>
        <fullName evidence="12">Neprilysin-2</fullName>
    </submittedName>
</protein>
<evidence type="ECO:0000256" key="8">
    <source>
        <dbReference type="ARBA" id="ARBA00023049"/>
    </source>
</evidence>
<keyword evidence="6" id="KW-0378">Hydrolase</keyword>
<dbReference type="Gene3D" id="3.40.390.10">
    <property type="entry name" value="Collagenase (Catalytic Domain)"/>
    <property type="match status" value="1"/>
</dbReference>
<dbReference type="SUPFAM" id="SSF55486">
    <property type="entry name" value="Metalloproteases ('zincins'), catalytic domain"/>
    <property type="match status" value="1"/>
</dbReference>
<evidence type="ECO:0000256" key="4">
    <source>
        <dbReference type="ARBA" id="ARBA00022670"/>
    </source>
</evidence>
<dbReference type="PRINTS" id="PR00786">
    <property type="entry name" value="NEPRILYSIN"/>
</dbReference>
<reference evidence="12" key="1">
    <citation type="submission" date="2013-07" db="EMBL/GenBank/DDBJ databases">
        <title>Midgut Transcriptome Profiling of Anoplphora glabripennis, a Lignocellulose Degrading, Wood-Boring Cerambycid.</title>
        <authorList>
            <person name="Scully E.D."/>
            <person name="Hoover K."/>
            <person name="Carlson J.E."/>
            <person name="Tien M."/>
            <person name="Geib S.M."/>
        </authorList>
    </citation>
    <scope>NUCLEOTIDE SEQUENCE</scope>
</reference>
<dbReference type="InterPro" id="IPR000718">
    <property type="entry name" value="Peptidase_M13"/>
</dbReference>
<feature type="chain" id="PRO_5004734601" evidence="9">
    <location>
        <begin position="25"/>
        <end position="732"/>
    </location>
</feature>
<evidence type="ECO:0000256" key="6">
    <source>
        <dbReference type="ARBA" id="ARBA00022801"/>
    </source>
</evidence>
<keyword evidence="7" id="KW-0862">Zinc</keyword>
<dbReference type="PANTHER" id="PTHR11733">
    <property type="entry name" value="ZINC METALLOPROTEASE FAMILY M13 NEPRILYSIN-RELATED"/>
    <property type="match status" value="1"/>
</dbReference>
<dbReference type="MEROPS" id="M13.A02"/>
<evidence type="ECO:0000256" key="9">
    <source>
        <dbReference type="SAM" id="SignalP"/>
    </source>
</evidence>
<dbReference type="InterPro" id="IPR018497">
    <property type="entry name" value="Peptidase_M13_C"/>
</dbReference>
<name>V5GXP8_ANOGL</name>
<dbReference type="PROSITE" id="PS51257">
    <property type="entry name" value="PROKAR_LIPOPROTEIN"/>
    <property type="match status" value="1"/>
</dbReference>
<evidence type="ECO:0000256" key="5">
    <source>
        <dbReference type="ARBA" id="ARBA00022723"/>
    </source>
</evidence>
<dbReference type="InterPro" id="IPR008753">
    <property type="entry name" value="Peptidase_M13_N"/>
</dbReference>
<dbReference type="GO" id="GO:0046872">
    <property type="term" value="F:metal ion binding"/>
    <property type="evidence" value="ECO:0007669"/>
    <property type="project" value="UniProtKB-KW"/>
</dbReference>
<feature type="domain" description="Peptidase M13 N-terminal" evidence="11">
    <location>
        <begin position="46"/>
        <end position="472"/>
    </location>
</feature>
<gene>
    <name evidence="12" type="primary">NEPL2</name>
</gene>
<proteinExistence type="inferred from homology"/>
<evidence type="ECO:0000256" key="3">
    <source>
        <dbReference type="ARBA" id="ARBA00007357"/>
    </source>
</evidence>
<comment type="cofactor">
    <cofactor evidence="1">
        <name>Zn(2+)</name>
        <dbReference type="ChEBI" id="CHEBI:29105"/>
    </cofactor>
</comment>
<evidence type="ECO:0000256" key="1">
    <source>
        <dbReference type="ARBA" id="ARBA00001947"/>
    </source>
</evidence>
<feature type="signal peptide" evidence="9">
    <location>
        <begin position="1"/>
        <end position="24"/>
    </location>
</feature>
<dbReference type="InterPro" id="IPR042089">
    <property type="entry name" value="Peptidase_M13_dom_2"/>
</dbReference>
<keyword evidence="9" id="KW-0732">Signal</keyword>
<keyword evidence="8" id="KW-0482">Metalloprotease</keyword>
<evidence type="ECO:0000313" key="12">
    <source>
        <dbReference type="EMBL" id="JAB65128.1"/>
    </source>
</evidence>
<dbReference type="InterPro" id="IPR024079">
    <property type="entry name" value="MetalloPept_cat_dom_sf"/>
</dbReference>
<accession>V5GXP8</accession>
<keyword evidence="4" id="KW-0645">Protease</keyword>
<evidence type="ECO:0000256" key="7">
    <source>
        <dbReference type="ARBA" id="ARBA00022833"/>
    </source>
</evidence>
<dbReference type="Pfam" id="PF01431">
    <property type="entry name" value="Peptidase_M13"/>
    <property type="match status" value="1"/>
</dbReference>
<organism evidence="12">
    <name type="scientific">Anoplophora glabripennis</name>
    <name type="common">Asian longhorn beetle</name>
    <name type="synonym">Anoplophora nobilis</name>
    <dbReference type="NCBI Taxonomy" id="217634"/>
    <lineage>
        <taxon>Eukaryota</taxon>
        <taxon>Metazoa</taxon>
        <taxon>Ecdysozoa</taxon>
        <taxon>Arthropoda</taxon>
        <taxon>Hexapoda</taxon>
        <taxon>Insecta</taxon>
        <taxon>Pterygota</taxon>
        <taxon>Neoptera</taxon>
        <taxon>Endopterygota</taxon>
        <taxon>Coleoptera</taxon>
        <taxon>Polyphaga</taxon>
        <taxon>Cucujiformia</taxon>
        <taxon>Chrysomeloidea</taxon>
        <taxon>Cerambycidae</taxon>
        <taxon>Lamiinae</taxon>
        <taxon>Lamiini</taxon>
        <taxon>Anoplophora</taxon>
    </lineage>
</organism>
<dbReference type="PROSITE" id="PS51885">
    <property type="entry name" value="NEPRILYSIN"/>
    <property type="match status" value="1"/>
</dbReference>
<comment type="similarity">
    <text evidence="3">Belongs to the peptidase M13 family.</text>
</comment>
<sequence>MKINISKTIVVLFAVLSCLIIGNAADDEVDESEIPELQYMNRSVDPCDDFYEYVCGNFPTVHPLPSDTLVIDQFSLLENSLVELATAILSSNDAVEDPVALKKARGAYKACIDVDYVDSLVDPEVTIVVDEGGFPLVENSSSTVFGWNEIGEAVGKYGVPMIFTIETFADLTNASKNMIRIYSDNVSNPTLFRPYTELSYEEVLEKGFLSLEFQTTTTTGRSVVLKPFDIFLRTIAFKVRNALGSFLSDEEVIENINVMANFMRGVYQGGYVPENVTVEDFKGMSITLAELNAWTKAQFGDTIQMDWVEYLRRVFKNSGTSIDETTEVVTSTNTSRLFYGVLNWVSMNKPETIKNFVLMRTFLYMAPDSDAETRAAFEQYYRQINLSVLPRAKFCTRKVIDAVGTASLSFAVAYEYQLRYFNVNKFAKAIQMIKDIKNSFTEIMNQTTWMDEQSKTVAIQKINNLVTIMGYPDFVSNKTLLDRFYENVRICKWDNYGNSRRIRAFKQAYQISQVEKRDRTFWDKSPFEVNAYYNRPNNKIIFPVAVLNPIFFGSNLSVLDYGRIGSVIGHEITHGFDYQGQMYNQDGLLQQWWSNETRAAFKQRMQCFVDQYNQYYIPEIDDYVNGSTTLNENIADNGGARESYNAMKKFLERTGQNQRTKNFSADQLFFIGFGTMWCNNPSKEYLLVMQDDDHARAKWRVNGVLSNMEQFSEAFSCKAGTNMNPEQRCRLW</sequence>
<dbReference type="GO" id="GO:0005886">
    <property type="term" value="C:plasma membrane"/>
    <property type="evidence" value="ECO:0007669"/>
    <property type="project" value="UniProtKB-SubCell"/>
</dbReference>
<dbReference type="Pfam" id="PF05649">
    <property type="entry name" value="Peptidase_M13_N"/>
    <property type="match status" value="1"/>
</dbReference>
<dbReference type="AlphaFoldDB" id="V5GXP8"/>
<evidence type="ECO:0000259" key="10">
    <source>
        <dbReference type="Pfam" id="PF01431"/>
    </source>
</evidence>
<evidence type="ECO:0000259" key="11">
    <source>
        <dbReference type="Pfam" id="PF05649"/>
    </source>
</evidence>
<feature type="domain" description="Peptidase M13 C-terminal" evidence="10">
    <location>
        <begin position="530"/>
        <end position="731"/>
    </location>
</feature>
<dbReference type="PANTHER" id="PTHR11733:SF167">
    <property type="entry name" value="FI17812P1-RELATED"/>
    <property type="match status" value="1"/>
</dbReference>
<dbReference type="Gene3D" id="1.10.1380.10">
    <property type="entry name" value="Neutral endopeptidase , domain2"/>
    <property type="match status" value="1"/>
</dbReference>
<dbReference type="GO" id="GO:0016485">
    <property type="term" value="P:protein processing"/>
    <property type="evidence" value="ECO:0007669"/>
    <property type="project" value="TreeGrafter"/>
</dbReference>
<comment type="subcellular location">
    <subcellularLocation>
        <location evidence="2">Cell membrane</location>
        <topology evidence="2">Single-pass type II membrane protein</topology>
    </subcellularLocation>
</comment>
<evidence type="ECO:0000256" key="2">
    <source>
        <dbReference type="ARBA" id="ARBA00004401"/>
    </source>
</evidence>
<dbReference type="GO" id="GO:0004222">
    <property type="term" value="F:metalloendopeptidase activity"/>
    <property type="evidence" value="ECO:0007669"/>
    <property type="project" value="InterPro"/>
</dbReference>
<dbReference type="EMBL" id="GALX01003338">
    <property type="protein sequence ID" value="JAB65128.1"/>
    <property type="molecule type" value="Transcribed_RNA"/>
</dbReference>
<keyword evidence="5" id="KW-0479">Metal-binding</keyword>
<dbReference type="CDD" id="cd08662">
    <property type="entry name" value="M13"/>
    <property type="match status" value="1"/>
</dbReference>